<evidence type="ECO:0000256" key="1">
    <source>
        <dbReference type="SAM" id="MobiDB-lite"/>
    </source>
</evidence>
<dbReference type="Proteomes" id="UP001617351">
    <property type="component" value="Unassembled WGS sequence"/>
</dbReference>
<keyword evidence="3" id="KW-1185">Reference proteome</keyword>
<dbReference type="EMBL" id="JBIUYY010000003">
    <property type="protein sequence ID" value="MFJ2821369.1"/>
    <property type="molecule type" value="Genomic_DNA"/>
</dbReference>
<organism evidence="2 3">
    <name type="scientific">Streptomyces toxytricini</name>
    <name type="common">Actinomyces toxytricini</name>
    <dbReference type="NCBI Taxonomy" id="67369"/>
    <lineage>
        <taxon>Bacteria</taxon>
        <taxon>Bacillati</taxon>
        <taxon>Actinomycetota</taxon>
        <taxon>Actinomycetes</taxon>
        <taxon>Kitasatosporales</taxon>
        <taxon>Streptomycetaceae</taxon>
        <taxon>Streptomyces</taxon>
    </lineage>
</organism>
<name>A0ABW8EDR5_STRT5</name>
<evidence type="ECO:0000313" key="2">
    <source>
        <dbReference type="EMBL" id="MFJ2821369.1"/>
    </source>
</evidence>
<protein>
    <submittedName>
        <fullName evidence="2">Uncharacterized protein</fullName>
    </submittedName>
</protein>
<feature type="region of interest" description="Disordered" evidence="1">
    <location>
        <begin position="1"/>
        <end position="69"/>
    </location>
</feature>
<evidence type="ECO:0000313" key="3">
    <source>
        <dbReference type="Proteomes" id="UP001617351"/>
    </source>
</evidence>
<feature type="compositionally biased region" description="Basic and acidic residues" evidence="1">
    <location>
        <begin position="1"/>
        <end position="31"/>
    </location>
</feature>
<comment type="caution">
    <text evidence="2">The sequence shown here is derived from an EMBL/GenBank/DDBJ whole genome shotgun (WGS) entry which is preliminary data.</text>
</comment>
<sequence>MSGDRRGGGMDDKEQAPGKGREEQVGDRSPDADSPQPAGTPRDPGDTALDRRRRDDAASGQDADRRGGD</sequence>
<gene>
    <name evidence="2" type="ORF">ACIO7M_09675</name>
</gene>
<accession>A0ABW8EDR5</accession>
<reference evidence="2 3" key="1">
    <citation type="submission" date="2024-10" db="EMBL/GenBank/DDBJ databases">
        <title>The Natural Products Discovery Center: Release of the First 8490 Sequenced Strains for Exploring Actinobacteria Biosynthetic Diversity.</title>
        <authorList>
            <person name="Kalkreuter E."/>
            <person name="Kautsar S.A."/>
            <person name="Yang D."/>
            <person name="Bader C.D."/>
            <person name="Teijaro C.N."/>
            <person name="Fluegel L."/>
            <person name="Davis C.M."/>
            <person name="Simpson J.R."/>
            <person name="Lauterbach L."/>
            <person name="Steele A.D."/>
            <person name="Gui C."/>
            <person name="Meng S."/>
            <person name="Li G."/>
            <person name="Viehrig K."/>
            <person name="Ye F."/>
            <person name="Su P."/>
            <person name="Kiefer A.F."/>
            <person name="Nichols A."/>
            <person name="Cepeda A.J."/>
            <person name="Yan W."/>
            <person name="Fan B."/>
            <person name="Jiang Y."/>
            <person name="Adhikari A."/>
            <person name="Zheng C.-J."/>
            <person name="Schuster L."/>
            <person name="Cowan T.M."/>
            <person name="Smanski M.J."/>
            <person name="Chevrette M.G."/>
            <person name="De Carvalho L.P.S."/>
            <person name="Shen B."/>
        </authorList>
    </citation>
    <scope>NUCLEOTIDE SEQUENCE [LARGE SCALE GENOMIC DNA]</scope>
    <source>
        <strain evidence="2 3">NPDC087220</strain>
    </source>
</reference>
<dbReference type="RefSeq" id="WP_365508233.1">
    <property type="nucleotide sequence ID" value="NZ_JBFANW010000143.1"/>
</dbReference>
<proteinExistence type="predicted"/>
<feature type="compositionally biased region" description="Basic and acidic residues" evidence="1">
    <location>
        <begin position="43"/>
        <end position="69"/>
    </location>
</feature>